<dbReference type="RefSeq" id="WP_379736962.1">
    <property type="nucleotide sequence ID" value="NZ_JBHRVV010000001.1"/>
</dbReference>
<dbReference type="EC" id="3.4.23.-" evidence="2"/>
<sequence>MHHTARSVHASCAALGAALALAFAPGATHAQTCDMGTPTVVPLSFVGAEAYPTIPVTIDGKPADVFLETEQRVTLLNQKPLDKLGIKTRNAETTYAGVDIKVTLLSEFLAAGVNAKGYFSVVDASDEILGSLGMNHFQRKDIDLWLANKEMRVSRPVDCRRAFLATWAPKAHVVDFRLDPSLRDLRPWFKVRINGTDVDAIIATGSPYSYLDLHTAARLGITPQSPGVAESGEVISWRDKRMQVWRAPVTEMKIGNYVVPTPRLYLYDMTLSGEMMVLGLDFLRNHRVLMSMSQRRIYISHLGGLTFSDAE</sequence>
<accession>A0ABV7PMA1</accession>
<dbReference type="Gene3D" id="2.40.70.10">
    <property type="entry name" value="Acid Proteases"/>
    <property type="match status" value="2"/>
</dbReference>
<evidence type="ECO:0000256" key="1">
    <source>
        <dbReference type="SAM" id="SignalP"/>
    </source>
</evidence>
<reference evidence="3" key="1">
    <citation type="journal article" date="2019" name="Int. J. Syst. Evol. Microbiol.">
        <title>The Global Catalogue of Microorganisms (GCM) 10K type strain sequencing project: providing services to taxonomists for standard genome sequencing and annotation.</title>
        <authorList>
            <consortium name="The Broad Institute Genomics Platform"/>
            <consortium name="The Broad Institute Genome Sequencing Center for Infectious Disease"/>
            <person name="Wu L."/>
            <person name="Ma J."/>
        </authorList>
    </citation>
    <scope>NUCLEOTIDE SEQUENCE [LARGE SCALE GENOMIC DNA]</scope>
    <source>
        <strain evidence="3">CCM 7480</strain>
    </source>
</reference>
<dbReference type="InterPro" id="IPR021109">
    <property type="entry name" value="Peptidase_aspartic_dom_sf"/>
</dbReference>
<dbReference type="SUPFAM" id="SSF50630">
    <property type="entry name" value="Acid proteases"/>
    <property type="match status" value="1"/>
</dbReference>
<dbReference type="EMBL" id="JBHRVV010000001">
    <property type="protein sequence ID" value="MFC3460370.1"/>
    <property type="molecule type" value="Genomic_DNA"/>
</dbReference>
<dbReference type="Pfam" id="PF13650">
    <property type="entry name" value="Asp_protease_2"/>
    <property type="match status" value="1"/>
</dbReference>
<proteinExistence type="predicted"/>
<feature type="signal peptide" evidence="1">
    <location>
        <begin position="1"/>
        <end position="30"/>
    </location>
</feature>
<evidence type="ECO:0000313" key="2">
    <source>
        <dbReference type="EMBL" id="MFC3460370.1"/>
    </source>
</evidence>
<dbReference type="GO" id="GO:0016787">
    <property type="term" value="F:hydrolase activity"/>
    <property type="evidence" value="ECO:0007669"/>
    <property type="project" value="UniProtKB-KW"/>
</dbReference>
<name>A0ABV7PMA1_9BURK</name>
<feature type="chain" id="PRO_5045455695" evidence="1">
    <location>
        <begin position="31"/>
        <end position="311"/>
    </location>
</feature>
<evidence type="ECO:0000313" key="3">
    <source>
        <dbReference type="Proteomes" id="UP001595665"/>
    </source>
</evidence>
<keyword evidence="2" id="KW-0378">Hydrolase</keyword>
<keyword evidence="1" id="KW-0732">Signal</keyword>
<keyword evidence="3" id="KW-1185">Reference proteome</keyword>
<organism evidence="2 3">
    <name type="scientific">Massilia haematophila</name>
    <dbReference type="NCBI Taxonomy" id="457923"/>
    <lineage>
        <taxon>Bacteria</taxon>
        <taxon>Pseudomonadati</taxon>
        <taxon>Pseudomonadota</taxon>
        <taxon>Betaproteobacteria</taxon>
        <taxon>Burkholderiales</taxon>
        <taxon>Oxalobacteraceae</taxon>
        <taxon>Telluria group</taxon>
        <taxon>Massilia</taxon>
    </lineage>
</organism>
<protein>
    <submittedName>
        <fullName evidence="2">Retropepsin-like aspartic protease</fullName>
        <ecNumber evidence="2">3.4.23.-</ecNumber>
    </submittedName>
</protein>
<gene>
    <name evidence="2" type="ORF">ACFOPH_19225</name>
</gene>
<comment type="caution">
    <text evidence="2">The sequence shown here is derived from an EMBL/GenBank/DDBJ whole genome shotgun (WGS) entry which is preliminary data.</text>
</comment>
<dbReference type="Proteomes" id="UP001595665">
    <property type="component" value="Unassembled WGS sequence"/>
</dbReference>